<dbReference type="STRING" id="903984.BCR21_03930"/>
<evidence type="ECO:0000313" key="2">
    <source>
        <dbReference type="EMBL" id="OEG14147.1"/>
    </source>
</evidence>
<dbReference type="OrthoDB" id="2339326at2"/>
<comment type="caution">
    <text evidence="2">The sequence shown here is derived from an EMBL/GenBank/DDBJ whole genome shotgun (WGS) entry which is preliminary data.</text>
</comment>
<dbReference type="Pfam" id="PF13731">
    <property type="entry name" value="WxL"/>
    <property type="match status" value="1"/>
</dbReference>
<dbReference type="AlphaFoldDB" id="A0A1E5GN79"/>
<keyword evidence="3" id="KW-1185">Reference proteome</keyword>
<dbReference type="RefSeq" id="WP_069645193.1">
    <property type="nucleotide sequence ID" value="NZ_MIJZ01000001.1"/>
</dbReference>
<proteinExistence type="predicted"/>
<gene>
    <name evidence="2" type="ORF">BCR21_03930</name>
</gene>
<reference evidence="3" key="1">
    <citation type="submission" date="2016-09" db="EMBL/GenBank/DDBJ databases">
        <authorList>
            <person name="Gulvik C.A."/>
        </authorList>
    </citation>
    <scope>NUCLEOTIDE SEQUENCE [LARGE SCALE GENOMIC DNA]</scope>
    <source>
        <strain evidence="3">DSM 23328</strain>
    </source>
</reference>
<accession>A0A1E5GN79</accession>
<feature type="domain" description="WxL" evidence="1">
    <location>
        <begin position="50"/>
        <end position="265"/>
    </location>
</feature>
<organism evidence="2 3">
    <name type="scientific">Enterococcus ureasiticus</name>
    <dbReference type="NCBI Taxonomy" id="903984"/>
    <lineage>
        <taxon>Bacteria</taxon>
        <taxon>Bacillati</taxon>
        <taxon>Bacillota</taxon>
        <taxon>Bacilli</taxon>
        <taxon>Lactobacillales</taxon>
        <taxon>Enterococcaceae</taxon>
        <taxon>Enterococcus</taxon>
    </lineage>
</organism>
<protein>
    <recommendedName>
        <fullName evidence="1">WxL domain-containing protein</fullName>
    </recommendedName>
</protein>
<name>A0A1E5GN79_9ENTE</name>
<dbReference type="InterPro" id="IPR027994">
    <property type="entry name" value="WxL_dom"/>
</dbReference>
<dbReference type="Proteomes" id="UP000094068">
    <property type="component" value="Unassembled WGS sequence"/>
</dbReference>
<evidence type="ECO:0000259" key="1">
    <source>
        <dbReference type="Pfam" id="PF13731"/>
    </source>
</evidence>
<dbReference type="EMBL" id="MIJZ01000001">
    <property type="protein sequence ID" value="OEG14147.1"/>
    <property type="molecule type" value="Genomic_DNA"/>
</dbReference>
<sequence>MKKTTFLLTCVGAVLFLSGQIDQVQAVESRTGGAEIDLKRFKEEESVIRDPEHPEVQVDPGETPQTKGDLRIDFVPKLNFSTVMIPDKAAVFPVNAQLFHGDTGVRGNFIQVSDYRDDSTGWTLQVRQEQQFKHATKTGTELKGAVISLDQTWTNSIKDAKLSPSVSKEVIHMSNIGDTYNLAQAQPEKGSGTWSIIFGASKENKNGRPNTLEQRVDSSGKAIEDPIFKKPVFSNQAITLSVPKETEKEAGAYSTVLTWILAELP</sequence>
<evidence type="ECO:0000313" key="3">
    <source>
        <dbReference type="Proteomes" id="UP000094068"/>
    </source>
</evidence>